<keyword evidence="3" id="KW-1185">Reference proteome</keyword>
<feature type="compositionally biased region" description="Basic and acidic residues" evidence="1">
    <location>
        <begin position="173"/>
        <end position="189"/>
    </location>
</feature>
<reference evidence="2" key="1">
    <citation type="submission" date="2021-03" db="EMBL/GenBank/DDBJ databases">
        <title>Draft genome sequence of rust myrtle Austropuccinia psidii MF-1, a brazilian biotype.</title>
        <authorList>
            <person name="Quecine M.C."/>
            <person name="Pachon D.M.R."/>
            <person name="Bonatelli M.L."/>
            <person name="Correr F.H."/>
            <person name="Franceschini L.M."/>
            <person name="Leite T.F."/>
            <person name="Margarido G.R.A."/>
            <person name="Almeida C.A."/>
            <person name="Ferrarezi J.A."/>
            <person name="Labate C.A."/>
        </authorList>
    </citation>
    <scope>NUCLEOTIDE SEQUENCE</scope>
    <source>
        <strain evidence="2">MF-1</strain>
    </source>
</reference>
<evidence type="ECO:0000313" key="3">
    <source>
        <dbReference type="Proteomes" id="UP000765509"/>
    </source>
</evidence>
<comment type="caution">
    <text evidence="2">The sequence shown here is derived from an EMBL/GenBank/DDBJ whole genome shotgun (WGS) entry which is preliminary data.</text>
</comment>
<evidence type="ECO:0000313" key="2">
    <source>
        <dbReference type="EMBL" id="MBW0571507.1"/>
    </source>
</evidence>
<evidence type="ECO:0000256" key="1">
    <source>
        <dbReference type="SAM" id="MobiDB-lite"/>
    </source>
</evidence>
<dbReference type="AlphaFoldDB" id="A0A9Q3PT65"/>
<gene>
    <name evidence="2" type="ORF">O181_111222</name>
</gene>
<sequence length="222" mass="25139">MELCASSEIGKWSIHRAESYKRKETEETESQSSTRVKTIFLGPNKIPFSAIFDAKNDLNVIAQEIALKAELNISSYTLKSTDSSLKPIGQIKNLEVTTVEENTSILSLSKESILPLTDRKSKGKETEDKMEVEHSEAIVKIKDELKKMRRNLDMAIEDPEKWLALELSGMNTEDKVESPQKKFKMDLKPPEANSSGITEEYFNLFQEEAGYVSDIEKDLISE</sequence>
<dbReference type="Proteomes" id="UP000765509">
    <property type="component" value="Unassembled WGS sequence"/>
</dbReference>
<organism evidence="2 3">
    <name type="scientific">Austropuccinia psidii MF-1</name>
    <dbReference type="NCBI Taxonomy" id="1389203"/>
    <lineage>
        <taxon>Eukaryota</taxon>
        <taxon>Fungi</taxon>
        <taxon>Dikarya</taxon>
        <taxon>Basidiomycota</taxon>
        <taxon>Pucciniomycotina</taxon>
        <taxon>Pucciniomycetes</taxon>
        <taxon>Pucciniales</taxon>
        <taxon>Sphaerophragmiaceae</taxon>
        <taxon>Austropuccinia</taxon>
    </lineage>
</organism>
<accession>A0A9Q3PT65</accession>
<name>A0A9Q3PT65_9BASI</name>
<protein>
    <submittedName>
        <fullName evidence="2">Uncharacterized protein</fullName>
    </submittedName>
</protein>
<dbReference type="EMBL" id="AVOT02088303">
    <property type="protein sequence ID" value="MBW0571507.1"/>
    <property type="molecule type" value="Genomic_DNA"/>
</dbReference>
<proteinExistence type="predicted"/>
<feature type="region of interest" description="Disordered" evidence="1">
    <location>
        <begin position="173"/>
        <end position="194"/>
    </location>
</feature>